<dbReference type="STRING" id="564198.BST17_09790"/>
<organism evidence="2 3">
    <name type="scientific">Mycolicibacterium bacteremicum</name>
    <name type="common">Mycobacterium bacteremicum</name>
    <dbReference type="NCBI Taxonomy" id="564198"/>
    <lineage>
        <taxon>Bacteria</taxon>
        <taxon>Bacillati</taxon>
        <taxon>Actinomycetota</taxon>
        <taxon>Actinomycetes</taxon>
        <taxon>Mycobacteriales</taxon>
        <taxon>Mycobacteriaceae</taxon>
        <taxon>Mycolicibacterium</taxon>
    </lineage>
</organism>
<dbReference type="InterPro" id="IPR036388">
    <property type="entry name" value="WH-like_DNA-bd_sf"/>
</dbReference>
<evidence type="ECO:0000313" key="3">
    <source>
        <dbReference type="Proteomes" id="UP000192366"/>
    </source>
</evidence>
<feature type="domain" description="ATP-dependent DNA helicase RecQ zinc-binding" evidence="1">
    <location>
        <begin position="67"/>
        <end position="111"/>
    </location>
</feature>
<evidence type="ECO:0000259" key="1">
    <source>
        <dbReference type="Pfam" id="PF16124"/>
    </source>
</evidence>
<dbReference type="Gene3D" id="1.10.10.10">
    <property type="entry name" value="Winged helix-like DNA-binding domain superfamily/Winged helix DNA-binding domain"/>
    <property type="match status" value="1"/>
</dbReference>
<protein>
    <recommendedName>
        <fullName evidence="1">ATP-dependent DNA helicase RecQ zinc-binding domain-containing protein</fullName>
    </recommendedName>
</protein>
<gene>
    <name evidence="2" type="ORF">BST17_09790</name>
</gene>
<dbReference type="Pfam" id="PF16124">
    <property type="entry name" value="RecQ_Zn_bind"/>
    <property type="match status" value="1"/>
</dbReference>
<comment type="caution">
    <text evidence="2">The sequence shown here is derived from an EMBL/GenBank/DDBJ whole genome shotgun (WGS) entry which is preliminary data.</text>
</comment>
<sequence>MHTALNTGAPKRLKQLRSALDVRGRRLTAAVNLLEQARVVRSGRNGFTAICTDPVTALARAMDVAASGERVDRSRIEMARGYAEARECRRRNLLAYFGEEVAQPCGNCDNCAETADRPTPVARPAVPVDTPVEHREFGSGVVISGESDRVTVLFDDYGYRTLSADVIRQTRVLERR</sequence>
<dbReference type="RefSeq" id="WP_083057447.1">
    <property type="nucleotide sequence ID" value="NZ_JACKVM010000014.1"/>
</dbReference>
<dbReference type="InterPro" id="IPR032284">
    <property type="entry name" value="RecQ_Zn-bd"/>
</dbReference>
<keyword evidence="3" id="KW-1185">Reference proteome</keyword>
<evidence type="ECO:0000313" key="2">
    <source>
        <dbReference type="EMBL" id="ORA05473.1"/>
    </source>
</evidence>
<dbReference type="EMBL" id="MVHJ01000006">
    <property type="protein sequence ID" value="ORA05473.1"/>
    <property type="molecule type" value="Genomic_DNA"/>
</dbReference>
<name>A0A1W9YZJ2_MYCBA</name>
<dbReference type="AlphaFoldDB" id="A0A1W9YZJ2"/>
<dbReference type="Proteomes" id="UP000192366">
    <property type="component" value="Unassembled WGS sequence"/>
</dbReference>
<reference evidence="2 3" key="1">
    <citation type="submission" date="2017-02" db="EMBL/GenBank/DDBJ databases">
        <title>The new phylogeny of genus Mycobacterium.</title>
        <authorList>
            <person name="Tortoli E."/>
            <person name="Trovato A."/>
            <person name="Cirillo D.M."/>
        </authorList>
    </citation>
    <scope>NUCLEOTIDE SEQUENCE [LARGE SCALE GENOMIC DNA]</scope>
    <source>
        <strain evidence="2 3">DSM 45578</strain>
    </source>
</reference>
<accession>A0A1W9YZJ2</accession>
<proteinExistence type="predicted"/>